<keyword evidence="5" id="KW-0592">Phosphate transport</keyword>
<evidence type="ECO:0000256" key="10">
    <source>
        <dbReference type="SAM" id="Phobius"/>
    </source>
</evidence>
<dbReference type="Pfam" id="PF03124">
    <property type="entry name" value="EXS"/>
    <property type="match status" value="1"/>
</dbReference>
<keyword evidence="3" id="KW-0813">Transport</keyword>
<dbReference type="InterPro" id="IPR004342">
    <property type="entry name" value="EXS_C"/>
</dbReference>
<keyword evidence="8 10" id="KW-0472">Membrane</keyword>
<evidence type="ECO:0000259" key="11">
    <source>
        <dbReference type="PROSITE" id="PS51380"/>
    </source>
</evidence>
<dbReference type="GO" id="GO:0005802">
    <property type="term" value="C:trans-Golgi network"/>
    <property type="evidence" value="ECO:0007669"/>
    <property type="project" value="TreeGrafter"/>
</dbReference>
<evidence type="ECO:0000256" key="6">
    <source>
        <dbReference type="ARBA" id="ARBA00022692"/>
    </source>
</evidence>
<evidence type="ECO:0000313" key="13">
    <source>
        <dbReference type="EnsemblPlants" id="MELO3C022006.2.1"/>
    </source>
</evidence>
<keyword evidence="4" id="KW-1003">Cell membrane</keyword>
<evidence type="ECO:0000256" key="3">
    <source>
        <dbReference type="ARBA" id="ARBA00022448"/>
    </source>
</evidence>
<organism evidence="13">
    <name type="scientific">Cucumis melo</name>
    <name type="common">Muskmelon</name>
    <dbReference type="NCBI Taxonomy" id="3656"/>
    <lineage>
        <taxon>Eukaryota</taxon>
        <taxon>Viridiplantae</taxon>
        <taxon>Streptophyta</taxon>
        <taxon>Embryophyta</taxon>
        <taxon>Tracheophyta</taxon>
        <taxon>Spermatophyta</taxon>
        <taxon>Magnoliopsida</taxon>
        <taxon>eudicotyledons</taxon>
        <taxon>Gunneridae</taxon>
        <taxon>Pentapetalae</taxon>
        <taxon>rosids</taxon>
        <taxon>fabids</taxon>
        <taxon>Cucurbitales</taxon>
        <taxon>Cucurbitaceae</taxon>
        <taxon>Benincaseae</taxon>
        <taxon>Cucumis</taxon>
    </lineage>
</organism>
<feature type="transmembrane region" description="Helical" evidence="10">
    <location>
        <begin position="525"/>
        <end position="546"/>
    </location>
</feature>
<accession>A0A9I9DQN3</accession>
<name>A0A9I9DQN3_CUCME</name>
<dbReference type="InterPro" id="IPR034092">
    <property type="entry name" value="PHO1_SPX"/>
</dbReference>
<dbReference type="AlphaFoldDB" id="A0A9I9DQN3"/>
<evidence type="ECO:0000256" key="1">
    <source>
        <dbReference type="ARBA" id="ARBA00004651"/>
    </source>
</evidence>
<dbReference type="Gramene" id="MELO3C022006.2.1">
    <property type="protein sequence ID" value="MELO3C022006.2.1"/>
    <property type="gene ID" value="MELO3C022006.2"/>
</dbReference>
<dbReference type="Pfam" id="PF03105">
    <property type="entry name" value="SPX"/>
    <property type="match status" value="1"/>
</dbReference>
<evidence type="ECO:0000256" key="7">
    <source>
        <dbReference type="ARBA" id="ARBA00022989"/>
    </source>
</evidence>
<dbReference type="InterPro" id="IPR004331">
    <property type="entry name" value="SPX_dom"/>
</dbReference>
<dbReference type="PANTHER" id="PTHR10783:SF124">
    <property type="entry name" value="PHOSPHATE TRANSPORTER PHO1 HOMOLOG 9"/>
    <property type="match status" value="1"/>
</dbReference>
<dbReference type="PANTHER" id="PTHR10783">
    <property type="entry name" value="XENOTROPIC AND POLYTROPIC RETROVIRUS RECEPTOR 1-RELATED"/>
    <property type="match status" value="1"/>
</dbReference>
<dbReference type="CDD" id="cd14476">
    <property type="entry name" value="SPX_PHO1_like"/>
    <property type="match status" value="1"/>
</dbReference>
<feature type="domain" description="SPX" evidence="12">
    <location>
        <begin position="1"/>
        <end position="335"/>
    </location>
</feature>
<feature type="domain" description="EXS" evidence="11">
    <location>
        <begin position="420"/>
        <end position="615"/>
    </location>
</feature>
<dbReference type="GO" id="GO:0000822">
    <property type="term" value="F:inositol hexakisphosphate binding"/>
    <property type="evidence" value="ECO:0007669"/>
    <property type="project" value="TreeGrafter"/>
</dbReference>
<evidence type="ECO:0000256" key="2">
    <source>
        <dbReference type="ARBA" id="ARBA00009665"/>
    </source>
</evidence>
<dbReference type="GO" id="GO:0006817">
    <property type="term" value="P:phosphate ion transport"/>
    <property type="evidence" value="ECO:0007669"/>
    <property type="project" value="UniProtKB-KW"/>
</dbReference>
<comment type="similarity">
    <text evidence="2">Belongs to the SYG1 (TC 2.A.94) family.</text>
</comment>
<comment type="function">
    <text evidence="9">May transport inorganic phosphate (Pi).</text>
</comment>
<protein>
    <submittedName>
        <fullName evidence="13">Uncharacterized protein</fullName>
    </submittedName>
</protein>
<feature type="transmembrane region" description="Helical" evidence="10">
    <location>
        <begin position="386"/>
        <end position="404"/>
    </location>
</feature>
<comment type="subcellular location">
    <subcellularLocation>
        <location evidence="1">Cell membrane</location>
        <topology evidence="1">Multi-pass membrane protein</topology>
    </subcellularLocation>
</comment>
<evidence type="ECO:0000256" key="8">
    <source>
        <dbReference type="ARBA" id="ARBA00023136"/>
    </source>
</evidence>
<evidence type="ECO:0000256" key="9">
    <source>
        <dbReference type="ARBA" id="ARBA00043939"/>
    </source>
</evidence>
<feature type="transmembrane region" description="Helical" evidence="10">
    <location>
        <begin position="482"/>
        <end position="504"/>
    </location>
</feature>
<dbReference type="GO" id="GO:0016036">
    <property type="term" value="P:cellular response to phosphate starvation"/>
    <property type="evidence" value="ECO:0007669"/>
    <property type="project" value="TreeGrafter"/>
</dbReference>
<dbReference type="PROSITE" id="PS51382">
    <property type="entry name" value="SPX"/>
    <property type="match status" value="1"/>
</dbReference>
<evidence type="ECO:0000256" key="4">
    <source>
        <dbReference type="ARBA" id="ARBA00022475"/>
    </source>
</evidence>
<dbReference type="EnsemblPlants" id="MELO3C022006.2.1">
    <property type="protein sequence ID" value="MELO3C022006.2.1"/>
    <property type="gene ID" value="MELO3C022006.2"/>
</dbReference>
<reference evidence="13" key="1">
    <citation type="submission" date="2023-03" db="UniProtKB">
        <authorList>
            <consortium name="EnsemblPlants"/>
        </authorList>
    </citation>
    <scope>IDENTIFICATION</scope>
</reference>
<dbReference type="GO" id="GO:0005886">
    <property type="term" value="C:plasma membrane"/>
    <property type="evidence" value="ECO:0007669"/>
    <property type="project" value="UniProtKB-SubCell"/>
</dbReference>
<evidence type="ECO:0000259" key="12">
    <source>
        <dbReference type="PROSITE" id="PS51382"/>
    </source>
</evidence>
<proteinExistence type="inferred from homology"/>
<keyword evidence="6 10" id="KW-0812">Transmembrane</keyword>
<dbReference type="PROSITE" id="PS51380">
    <property type="entry name" value="EXS"/>
    <property type="match status" value="1"/>
</dbReference>
<evidence type="ECO:0000256" key="5">
    <source>
        <dbReference type="ARBA" id="ARBA00022592"/>
    </source>
</evidence>
<sequence length="617" mass="70815">MKFGKDFLSQMVPEWQEAYLNYNQLKSLLKEVSQAREVETTSENQRSRFKRRGSLYRAFSGLTGGRIGSQKLQEDHATATIHTNITQKDREECYQSMLFVSSLEKAGENEVDFFKKLDDELNKVVGFYKREVGMLMEEAEELSKQMDILIALRIKVEKPPEFCFQDSNDHVSLTSNSTSKSTIPRTSLGLGDYVYKLLRPHSRLGVTQEVEMAEESSLKDAKSYGRKAGKGIVQPTTQNLKPVSLELLPHVRINVQPETPISTLKCMVMSSNSQLSYNKTELRKAEELMMRALIEFYQKLRLLKDYSFLNKLAVLKIMKKYDKITSRKASKAYLEMVEKSPIGTTLEVTRLIERVETVFIKHFADGNRRRGNDILKRKIRSERQGFTFLSVLAVITLVCVLSNLDMEADPRTRTFAAITESIPLALLIVSLQDFFLADQLTSQCVRRLVEEKDVEHVFNGLKYFSTIVAIAMRTGDDLNMGIVWKIMAAISSAVATILGTYWDIVQDWGLLQRNSKNPWLRDKLLISNKGVYFVAIALNILLRLAWMQSVLGFREAPFIHRQALIAIVAVLEIIRRGIWNFFRMENEHLNNVGKFRAFNSVPLPFEYNNKLEMKSQF</sequence>
<keyword evidence="7 10" id="KW-1133">Transmembrane helix</keyword>